<dbReference type="eggNOG" id="COG1388">
    <property type="taxonomic scope" value="Bacteria"/>
</dbReference>
<name>A8ML30_ALKOO</name>
<dbReference type="OrthoDB" id="9779340at2"/>
<dbReference type="CDD" id="cd00118">
    <property type="entry name" value="LysM"/>
    <property type="match status" value="1"/>
</dbReference>
<dbReference type="SUPFAM" id="SSF54106">
    <property type="entry name" value="LysM domain"/>
    <property type="match status" value="1"/>
</dbReference>
<reference evidence="3" key="1">
    <citation type="submission" date="2007-10" db="EMBL/GenBank/DDBJ databases">
        <title>Complete genome of Alkaliphilus oremlandii OhILAs.</title>
        <authorList>
            <person name="Copeland A."/>
            <person name="Lucas S."/>
            <person name="Lapidus A."/>
            <person name="Barry K."/>
            <person name="Detter J.C."/>
            <person name="Glavina del Rio T."/>
            <person name="Hammon N."/>
            <person name="Israni S."/>
            <person name="Dalin E."/>
            <person name="Tice H."/>
            <person name="Pitluck S."/>
            <person name="Chain P."/>
            <person name="Malfatti S."/>
            <person name="Shin M."/>
            <person name="Vergez L."/>
            <person name="Schmutz J."/>
            <person name="Larimer F."/>
            <person name="Land M."/>
            <person name="Hauser L."/>
            <person name="Kyrpides N."/>
            <person name="Mikhailova N."/>
            <person name="Stolz J.F."/>
            <person name="Dawson A."/>
            <person name="Fisher E."/>
            <person name="Crable B."/>
            <person name="Perera E."/>
            <person name="Lisak J."/>
            <person name="Ranganathan M."/>
            <person name="Basu P."/>
            <person name="Richardson P."/>
        </authorList>
    </citation>
    <scope>NUCLEOTIDE SEQUENCE [LARGE SCALE GENOMIC DNA]</scope>
    <source>
        <strain evidence="3">OhILAs</strain>
    </source>
</reference>
<sequence>MSVELIKDVLKLEQVIGENIAQTIVEGDILVPDTKPDITRVLSATGKVQLTKQEIGENKITAEGVTYFKILYVSEKGDQPLYSIDSSTEFKQSIDIDGVTPQMKGEVTAEVEHIDFTINNDRKIGIKAIINLASKVIEEKSIEITKDIAGIEDIQVLKESFQYTDTAGYSKSEALIKDGFEMMEEEYEIKEVLKWDLAVIERESKITDGKVIVGGVANIEFLYIDDDYDNPLKVIKREVPFTHFVEIPNIFGDMTYHLKLTPKELYYDIKENIRGERKIVEIESIIQADVKVMDTQSKEFLVDTYSPSQNLQISKKQMVLRESIGMSRSNVLLRETMDTPYGQPPISEVFSVNIRPILTDYTALENKMAIEGILEATVLYKAIEGAQSLYSFMQEIPFRYHGDLYGLNEDMEAEVDLFVEEITYNVINGEQVDVKVSIAALCKGYCNKSIDIISEIDVLEEDTNSLKQPSLTVYFMKDGDTLWNVAKRYHTTVQQIMETNQIEDPAAVKVGENIIIEKVHNFKL</sequence>
<organism evidence="2 3">
    <name type="scientific">Alkaliphilus oremlandii (strain OhILAs)</name>
    <name type="common">Clostridium oremlandii (strain OhILAs)</name>
    <dbReference type="NCBI Taxonomy" id="350688"/>
    <lineage>
        <taxon>Bacteria</taxon>
        <taxon>Bacillati</taxon>
        <taxon>Bacillota</taxon>
        <taxon>Clostridia</taxon>
        <taxon>Peptostreptococcales</taxon>
        <taxon>Natronincolaceae</taxon>
        <taxon>Alkaliphilus</taxon>
    </lineage>
</organism>
<evidence type="ECO:0000313" key="3">
    <source>
        <dbReference type="Proteomes" id="UP000000269"/>
    </source>
</evidence>
<dbReference type="RefSeq" id="WP_012158162.1">
    <property type="nucleotide sequence ID" value="NC_009922.1"/>
</dbReference>
<dbReference type="EMBL" id="CP000853">
    <property type="protein sequence ID" value="ABW17847.1"/>
    <property type="molecule type" value="Genomic_DNA"/>
</dbReference>
<gene>
    <name evidence="2" type="ordered locus">Clos_0284</name>
</gene>
<dbReference type="Pfam" id="PF01476">
    <property type="entry name" value="LysM"/>
    <property type="match status" value="1"/>
</dbReference>
<dbReference type="InterPro" id="IPR018392">
    <property type="entry name" value="LysM"/>
</dbReference>
<evidence type="ECO:0000259" key="1">
    <source>
        <dbReference type="PROSITE" id="PS51782"/>
    </source>
</evidence>
<dbReference type="Pfam" id="PF12673">
    <property type="entry name" value="SipL"/>
    <property type="match status" value="3"/>
</dbReference>
<feature type="domain" description="LysM" evidence="1">
    <location>
        <begin position="472"/>
        <end position="516"/>
    </location>
</feature>
<proteinExistence type="predicted"/>
<dbReference type="HOGENOM" id="CLU_037106_0_0_9"/>
<dbReference type="Proteomes" id="UP000000269">
    <property type="component" value="Chromosome"/>
</dbReference>
<dbReference type="Gene3D" id="3.10.350.10">
    <property type="entry name" value="LysM domain"/>
    <property type="match status" value="1"/>
</dbReference>
<protein>
    <submittedName>
        <fullName evidence="2">Peptidoglycan-binding LysM</fullName>
    </submittedName>
</protein>
<dbReference type="KEGG" id="aoe:Clos_0284"/>
<dbReference type="AlphaFoldDB" id="A8ML30"/>
<keyword evidence="3" id="KW-1185">Reference proteome</keyword>
<dbReference type="SMART" id="SM00257">
    <property type="entry name" value="LysM"/>
    <property type="match status" value="1"/>
</dbReference>
<dbReference type="STRING" id="350688.Clos_0284"/>
<dbReference type="InterPro" id="IPR036779">
    <property type="entry name" value="LysM_dom_sf"/>
</dbReference>
<accession>A8ML30</accession>
<dbReference type="PROSITE" id="PS51782">
    <property type="entry name" value="LYSM"/>
    <property type="match status" value="1"/>
</dbReference>
<evidence type="ECO:0000313" key="2">
    <source>
        <dbReference type="EMBL" id="ABW17847.1"/>
    </source>
</evidence>
<dbReference type="InterPro" id="IPR024300">
    <property type="entry name" value="SipL_SPOCS_dom"/>
</dbReference>